<evidence type="ECO:0000256" key="4">
    <source>
        <dbReference type="ARBA" id="ARBA00022737"/>
    </source>
</evidence>
<keyword evidence="12" id="KW-1185">Reference proteome</keyword>
<dbReference type="InterPro" id="IPR011538">
    <property type="entry name" value="Nuo51_FMN-bd"/>
</dbReference>
<dbReference type="PANTHER" id="PTHR43034:SF2">
    <property type="entry name" value="ION-TRANSLOCATING OXIDOREDUCTASE COMPLEX SUBUNIT C"/>
    <property type="match status" value="1"/>
</dbReference>
<dbReference type="NCBIfam" id="TIGR01945">
    <property type="entry name" value="rnfC"/>
    <property type="match status" value="1"/>
</dbReference>
<dbReference type="SUPFAM" id="SSF46548">
    <property type="entry name" value="alpha-helical ferredoxin"/>
    <property type="match status" value="1"/>
</dbReference>
<dbReference type="Gene3D" id="3.30.70.20">
    <property type="match status" value="1"/>
</dbReference>
<evidence type="ECO:0000256" key="6">
    <source>
        <dbReference type="ARBA" id="ARBA00023004"/>
    </source>
</evidence>
<dbReference type="InterPro" id="IPR026902">
    <property type="entry name" value="RnfC_N"/>
</dbReference>
<keyword evidence="8" id="KW-0472">Membrane</keyword>
<proteinExistence type="inferred from homology"/>
<dbReference type="RefSeq" id="WP_407327098.1">
    <property type="nucleotide sequence ID" value="NZ_CP136865.1"/>
</dbReference>
<feature type="binding site" evidence="8">
    <location>
        <position position="406"/>
    </location>
    <ligand>
        <name>[4Fe-4S] cluster</name>
        <dbReference type="ChEBI" id="CHEBI:49883"/>
        <label>2</label>
    </ligand>
</feature>
<reference evidence="11 12" key="1">
    <citation type="submission" date="2023-10" db="EMBL/GenBank/DDBJ databases">
        <title>Two novel species belonging to the OM43/NOR5 clade.</title>
        <authorList>
            <person name="Park M."/>
        </authorList>
    </citation>
    <scope>NUCLEOTIDE SEQUENCE [LARGE SCALE GENOMIC DNA]</scope>
    <source>
        <strain evidence="11 12">IMCC45268</strain>
    </source>
</reference>
<gene>
    <name evidence="11" type="primary">rsxC</name>
    <name evidence="8" type="synonym">rnfC</name>
    <name evidence="11" type="ORF">R0137_14365</name>
</gene>
<dbReference type="EMBL" id="CP136865">
    <property type="protein sequence ID" value="WOJ96419.1"/>
    <property type="molecule type" value="Genomic_DNA"/>
</dbReference>
<evidence type="ECO:0000313" key="11">
    <source>
        <dbReference type="EMBL" id="WOJ96419.1"/>
    </source>
</evidence>
<keyword evidence="4 8" id="KW-0677">Repeat</keyword>
<feature type="domain" description="4Fe-4S ferredoxin-type" evidence="10">
    <location>
        <begin position="357"/>
        <end position="387"/>
    </location>
</feature>
<comment type="subunit">
    <text evidence="8">The complex is composed of six subunits: RnfA, RnfB, RnfC, RnfD, RnfE and RnfG.</text>
</comment>
<dbReference type="NCBIfam" id="NF003454">
    <property type="entry name" value="PRK05035.1"/>
    <property type="match status" value="1"/>
</dbReference>
<dbReference type="Gene3D" id="3.40.50.11540">
    <property type="entry name" value="NADH-ubiquinone oxidoreductase 51kDa subunit"/>
    <property type="match status" value="1"/>
</dbReference>
<dbReference type="EC" id="7.-.-.-" evidence="8"/>
<protein>
    <recommendedName>
        <fullName evidence="8">Ion-translocating oxidoreductase complex subunit C</fullName>
        <ecNumber evidence="8">7.-.-.-</ecNumber>
    </recommendedName>
    <alternativeName>
        <fullName evidence="8">Rnf electron transport complex subunit C</fullName>
    </alternativeName>
</protein>
<keyword evidence="3 8" id="KW-0479">Metal-binding</keyword>
<dbReference type="InterPro" id="IPR017900">
    <property type="entry name" value="4Fe4S_Fe_S_CS"/>
</dbReference>
<dbReference type="Pfam" id="PF12838">
    <property type="entry name" value="Fer4_7"/>
    <property type="match status" value="1"/>
</dbReference>
<dbReference type="Pfam" id="PF13375">
    <property type="entry name" value="RnfC_N"/>
    <property type="match status" value="1"/>
</dbReference>
<comment type="similarity">
    <text evidence="8">Belongs to the 4Fe4S bacterial-type ferredoxin family. RnfC subfamily.</text>
</comment>
<dbReference type="PROSITE" id="PS51379">
    <property type="entry name" value="4FE4S_FER_2"/>
    <property type="match status" value="2"/>
</dbReference>
<feature type="binding site" evidence="8">
    <location>
        <position position="412"/>
    </location>
    <ligand>
        <name>[4Fe-4S] cluster</name>
        <dbReference type="ChEBI" id="CHEBI:49883"/>
        <label>2</label>
    </ligand>
</feature>
<comment type="cofactor">
    <cofactor evidence="8">
        <name>[4Fe-4S] cluster</name>
        <dbReference type="ChEBI" id="CHEBI:49883"/>
    </cofactor>
    <text evidence="8">Binds 2 [4Fe-4S] clusters per subunit.</text>
</comment>
<dbReference type="InterPro" id="IPR010208">
    <property type="entry name" value="Ion_transpt_RnfC/RsxC"/>
</dbReference>
<evidence type="ECO:0000256" key="9">
    <source>
        <dbReference type="SAM" id="MobiDB-lite"/>
    </source>
</evidence>
<comment type="function">
    <text evidence="8">Part of a membrane-bound complex that couples electron transfer with translocation of ions across the membrane.</text>
</comment>
<evidence type="ECO:0000256" key="1">
    <source>
        <dbReference type="ARBA" id="ARBA00022448"/>
    </source>
</evidence>
<keyword evidence="8" id="KW-0997">Cell inner membrane</keyword>
<dbReference type="PROSITE" id="PS00198">
    <property type="entry name" value="4FE4S_FER_1"/>
    <property type="match status" value="1"/>
</dbReference>
<comment type="subcellular location">
    <subcellularLocation>
        <location evidence="8">Cell inner membrane</location>
        <topology evidence="8">Peripheral membrane protein</topology>
    </subcellularLocation>
</comment>
<name>A0ABZ0IC72_9GAMM</name>
<evidence type="ECO:0000256" key="3">
    <source>
        <dbReference type="ARBA" id="ARBA00022723"/>
    </source>
</evidence>
<feature type="compositionally biased region" description="Basic and acidic residues" evidence="9">
    <location>
        <begin position="506"/>
        <end position="536"/>
    </location>
</feature>
<feature type="binding site" evidence="8">
    <location>
        <position position="409"/>
    </location>
    <ligand>
        <name>[4Fe-4S] cluster</name>
        <dbReference type="ChEBI" id="CHEBI:49883"/>
        <label>2</label>
    </ligand>
</feature>
<dbReference type="HAMAP" id="MF_00461">
    <property type="entry name" value="RsxC_RnfC"/>
    <property type="match status" value="1"/>
</dbReference>
<keyword evidence="5 8" id="KW-0249">Electron transport</keyword>
<feature type="binding site" evidence="8">
    <location>
        <position position="416"/>
    </location>
    <ligand>
        <name>[4Fe-4S] cluster</name>
        <dbReference type="ChEBI" id="CHEBI:49883"/>
        <label>1</label>
    </ligand>
</feature>
<keyword evidence="1 8" id="KW-0813">Transport</keyword>
<evidence type="ECO:0000256" key="8">
    <source>
        <dbReference type="HAMAP-Rule" id="MF_00461"/>
    </source>
</evidence>
<dbReference type="PANTHER" id="PTHR43034">
    <property type="entry name" value="ION-TRANSLOCATING OXIDOREDUCTASE COMPLEX SUBUNIT C"/>
    <property type="match status" value="1"/>
</dbReference>
<keyword evidence="7 8" id="KW-0411">Iron-sulfur</keyword>
<feature type="binding site" evidence="8">
    <location>
        <position position="367"/>
    </location>
    <ligand>
        <name>[4Fe-4S] cluster</name>
        <dbReference type="ChEBI" id="CHEBI:49883"/>
        <label>1</label>
    </ligand>
</feature>
<organism evidence="11 12">
    <name type="scientific">Congregibacter brevis</name>
    <dbReference type="NCBI Taxonomy" id="3081201"/>
    <lineage>
        <taxon>Bacteria</taxon>
        <taxon>Pseudomonadati</taxon>
        <taxon>Pseudomonadota</taxon>
        <taxon>Gammaproteobacteria</taxon>
        <taxon>Cellvibrionales</taxon>
        <taxon>Halieaceae</taxon>
        <taxon>Congregibacter</taxon>
    </lineage>
</organism>
<keyword evidence="8" id="KW-1003">Cell membrane</keyword>
<feature type="binding site" evidence="8">
    <location>
        <position position="370"/>
    </location>
    <ligand>
        <name>[4Fe-4S] cluster</name>
        <dbReference type="ChEBI" id="CHEBI:49883"/>
        <label>1</label>
    </ligand>
</feature>
<dbReference type="InterPro" id="IPR017896">
    <property type="entry name" value="4Fe4S_Fe-S-bd"/>
</dbReference>
<evidence type="ECO:0000259" key="10">
    <source>
        <dbReference type="PROSITE" id="PS51379"/>
    </source>
</evidence>
<keyword evidence="6 8" id="KW-0408">Iron</keyword>
<dbReference type="SUPFAM" id="SSF142019">
    <property type="entry name" value="Nqo1 FMN-binding domain-like"/>
    <property type="match status" value="1"/>
</dbReference>
<sequence length="570" mass="61804">MRRVYDFHGGIYPPERKTLSNSEDIRRAAIPSQLILPLAQHIGPSAKAIVEPGQVVLGGQRLTDLSGLPVHAPTSGVIAAIENRPIPHASGMMGPCFVIDCDHEDRWVKLEPLDDFRSVDPSALVQKIFEAGIAGLGGAGFPTARKLPTEPKNAVETLIINGTECEPYITADDCLMRERAQSIISGTEILAYISRPKEILIGIEDNKPEAIAAFKTALGGRKDIELVSFPTKYPSGGEKQLIEILTGKQVPSGGLPVSIGILCQNVGSAVAVHDAIKHGRPLVSRVTTVTGESAKNRGNFEVLLGTPMEDLLAQADYEAAPRQRLIMGGPMMGVTLSDHQCPVVKTTNCLLVPGPKELPEPDQASACIRCGLCAEACPARLLPQQLYWFARSQNHERLEEHHLFDCIECGACSYVCPSHIPLVQYYRASKAAVREQKADNARADHARVRFEARQERMARAAEEKEAKRAARKRAALAKAADQASEGDPIQAAIERAQARKAAQARAPKDDNQVRQEQQEKLARIETRLGKARDKLAADNGNDPAITTALQNAVATTEKKLADLQSELESA</sequence>
<feature type="domain" description="4Fe-4S ferredoxin-type" evidence="10">
    <location>
        <begin position="396"/>
        <end position="426"/>
    </location>
</feature>
<dbReference type="Pfam" id="PF01512">
    <property type="entry name" value="Complex1_51K"/>
    <property type="match status" value="1"/>
</dbReference>
<evidence type="ECO:0000313" key="12">
    <source>
        <dbReference type="Proteomes" id="UP001626549"/>
    </source>
</evidence>
<keyword evidence="2 8" id="KW-0004">4Fe-4S</keyword>
<feature type="region of interest" description="Disordered" evidence="9">
    <location>
        <begin position="498"/>
        <end position="543"/>
    </location>
</feature>
<evidence type="ECO:0000256" key="5">
    <source>
        <dbReference type="ARBA" id="ARBA00022982"/>
    </source>
</evidence>
<dbReference type="Proteomes" id="UP001626549">
    <property type="component" value="Chromosome"/>
</dbReference>
<accession>A0ABZ0IC72</accession>
<evidence type="ECO:0000256" key="2">
    <source>
        <dbReference type="ARBA" id="ARBA00022485"/>
    </source>
</evidence>
<evidence type="ECO:0000256" key="7">
    <source>
        <dbReference type="ARBA" id="ARBA00023014"/>
    </source>
</evidence>
<keyword evidence="8" id="KW-1278">Translocase</keyword>
<feature type="binding site" evidence="8">
    <location>
        <position position="373"/>
    </location>
    <ligand>
        <name>[4Fe-4S] cluster</name>
        <dbReference type="ChEBI" id="CHEBI:49883"/>
        <label>1</label>
    </ligand>
</feature>
<dbReference type="InterPro" id="IPR037225">
    <property type="entry name" value="Nuo51_FMN-bd_sf"/>
</dbReference>
<feature type="binding site" evidence="8">
    <location>
        <position position="377"/>
    </location>
    <ligand>
        <name>[4Fe-4S] cluster</name>
        <dbReference type="ChEBI" id="CHEBI:49883"/>
        <label>2</label>
    </ligand>
</feature>